<dbReference type="EMBL" id="QXTG01000001">
    <property type="protein sequence ID" value="RIX30511.1"/>
    <property type="molecule type" value="Genomic_DNA"/>
</dbReference>
<dbReference type="Pfam" id="PF06013">
    <property type="entry name" value="WXG100"/>
    <property type="match status" value="1"/>
</dbReference>
<dbReference type="SUPFAM" id="SSF140453">
    <property type="entry name" value="EsxAB dimer-like"/>
    <property type="match status" value="1"/>
</dbReference>
<dbReference type="NCBIfam" id="TIGR03930">
    <property type="entry name" value="WXG100_ESAT6"/>
    <property type="match status" value="1"/>
</dbReference>
<proteinExistence type="inferred from homology"/>
<dbReference type="AlphaFoldDB" id="A0A3A1U1W8"/>
<evidence type="ECO:0000313" key="2">
    <source>
        <dbReference type="EMBL" id="RIX30511.1"/>
    </source>
</evidence>
<gene>
    <name evidence="2" type="ORF">D1781_03550</name>
</gene>
<dbReference type="OrthoDB" id="4231069at2"/>
<evidence type="ECO:0000256" key="1">
    <source>
        <dbReference type="RuleBase" id="RU362001"/>
    </source>
</evidence>
<comment type="similarity">
    <text evidence="1">Belongs to the WXG100 family.</text>
</comment>
<organism evidence="2 3">
    <name type="scientific">Amnibacterium setariae</name>
    <dbReference type="NCBI Taxonomy" id="2306585"/>
    <lineage>
        <taxon>Bacteria</taxon>
        <taxon>Bacillati</taxon>
        <taxon>Actinomycetota</taxon>
        <taxon>Actinomycetes</taxon>
        <taxon>Micrococcales</taxon>
        <taxon>Microbacteriaceae</taxon>
        <taxon>Amnibacterium</taxon>
    </lineage>
</organism>
<reference evidence="3" key="1">
    <citation type="submission" date="2018-09" db="EMBL/GenBank/DDBJ databases">
        <authorList>
            <person name="Kim I."/>
        </authorList>
    </citation>
    <scope>NUCLEOTIDE SEQUENCE [LARGE SCALE GENOMIC DNA]</scope>
    <source>
        <strain evidence="3">DD4a</strain>
    </source>
</reference>
<sequence>MTRFTVDSDAVDSAAGAIAATVSRLQSEVAALHGQLDALQGVWTGGAAVAFQGVVQQWRTTQTSVEQVLASIDRALRVAGQQYVETELANARLFG</sequence>
<keyword evidence="3" id="KW-1185">Reference proteome</keyword>
<protein>
    <recommendedName>
        <fullName evidence="1">ESAT-6-like protein</fullName>
    </recommendedName>
</protein>
<dbReference type="InterPro" id="IPR010310">
    <property type="entry name" value="T7SS_ESAT-6-like"/>
</dbReference>
<dbReference type="Proteomes" id="UP000265742">
    <property type="component" value="Unassembled WGS sequence"/>
</dbReference>
<comment type="caution">
    <text evidence="2">The sequence shown here is derived from an EMBL/GenBank/DDBJ whole genome shotgun (WGS) entry which is preliminary data.</text>
</comment>
<dbReference type="Gene3D" id="1.10.287.1060">
    <property type="entry name" value="ESAT-6-like"/>
    <property type="match status" value="1"/>
</dbReference>
<evidence type="ECO:0000313" key="3">
    <source>
        <dbReference type="Proteomes" id="UP000265742"/>
    </source>
</evidence>
<dbReference type="InterPro" id="IPR036689">
    <property type="entry name" value="ESAT-6-like_sf"/>
</dbReference>
<dbReference type="RefSeq" id="WP_119480872.1">
    <property type="nucleotide sequence ID" value="NZ_QXTG01000001.1"/>
</dbReference>
<name>A0A3A1U1W8_9MICO</name>
<accession>A0A3A1U1W8</accession>